<dbReference type="Pfam" id="PF10013">
    <property type="entry name" value="DUF2256"/>
    <property type="match status" value="1"/>
</dbReference>
<evidence type="ECO:0008006" key="3">
    <source>
        <dbReference type="Google" id="ProtNLM"/>
    </source>
</evidence>
<keyword evidence="2" id="KW-1185">Reference proteome</keyword>
<dbReference type="EMBL" id="FRBW01000001">
    <property type="protein sequence ID" value="SHL25089.1"/>
    <property type="molecule type" value="Genomic_DNA"/>
</dbReference>
<dbReference type="AlphaFoldDB" id="A0A1M6Z430"/>
<evidence type="ECO:0000313" key="1">
    <source>
        <dbReference type="EMBL" id="SHL25089.1"/>
    </source>
</evidence>
<dbReference type="STRING" id="735517.SAMN05444272_0121"/>
<sequence length="46" mass="5560">MRKKKDLPQKTCKSCGRLFVWRRKWARDWDGVLYCSERCKKAPKTA</sequence>
<dbReference type="InterPro" id="IPR017136">
    <property type="entry name" value="UCP037205"/>
</dbReference>
<evidence type="ECO:0000313" key="2">
    <source>
        <dbReference type="Proteomes" id="UP000186002"/>
    </source>
</evidence>
<dbReference type="PANTHER" id="PTHR37463">
    <property type="entry name" value="GSL3115 PROTEIN"/>
    <property type="match status" value="1"/>
</dbReference>
<organism evidence="1 2">
    <name type="scientific">Roseibium suaedae</name>
    <dbReference type="NCBI Taxonomy" id="735517"/>
    <lineage>
        <taxon>Bacteria</taxon>
        <taxon>Pseudomonadati</taxon>
        <taxon>Pseudomonadota</taxon>
        <taxon>Alphaproteobacteria</taxon>
        <taxon>Hyphomicrobiales</taxon>
        <taxon>Stappiaceae</taxon>
        <taxon>Roseibium</taxon>
    </lineage>
</organism>
<dbReference type="RefSeq" id="WP_073007444.1">
    <property type="nucleotide sequence ID" value="NZ_FRBW01000001.1"/>
</dbReference>
<dbReference type="PIRSF" id="PIRSF037205">
    <property type="entry name" value="UCP037205"/>
    <property type="match status" value="1"/>
</dbReference>
<dbReference type="Proteomes" id="UP000186002">
    <property type="component" value="Unassembled WGS sequence"/>
</dbReference>
<proteinExistence type="predicted"/>
<gene>
    <name evidence="1" type="ORF">SAMN05444272_0121</name>
</gene>
<dbReference type="OrthoDB" id="27194at2"/>
<name>A0A1M6Z430_9HYPH</name>
<dbReference type="PANTHER" id="PTHR37463:SF1">
    <property type="entry name" value="DUF2256 DOMAIN-CONTAINING PROTEIN"/>
    <property type="match status" value="1"/>
</dbReference>
<protein>
    <recommendedName>
        <fullName evidence="3">DUF2256 domain-containing protein</fullName>
    </recommendedName>
</protein>
<accession>A0A1M6Z430</accession>
<reference evidence="1 2" key="1">
    <citation type="submission" date="2016-11" db="EMBL/GenBank/DDBJ databases">
        <authorList>
            <person name="Jaros S."/>
            <person name="Januszkiewicz K."/>
            <person name="Wedrychowicz H."/>
        </authorList>
    </citation>
    <scope>NUCLEOTIDE SEQUENCE [LARGE SCALE GENOMIC DNA]</scope>
    <source>
        <strain evidence="1 2">DSM 22153</strain>
    </source>
</reference>